<dbReference type="AlphaFoldDB" id="A0AAE0XJF4"/>
<dbReference type="InterPro" id="IPR019826">
    <property type="entry name" value="Carboxylesterase_B_AS"/>
</dbReference>
<dbReference type="FunFam" id="3.40.50.1820:FF:000316">
    <property type="entry name" value="Carboxylic ester hydrolase"/>
    <property type="match status" value="1"/>
</dbReference>
<sequence length="541" mass="59438">MVVANLAPVMLVFLVSWLPLGFCVDPTVNLTYGQYIGQPLINGVTQWLGIRYAAPPVGNLRFKPPRNPPRYSAPQDAKAHGKLCLATRDSPANPSTSEDCLFLDVYAPSNATSLSKLPVFFFLQGGGFNRNANPNLNGSGLIMASQSSMIVVTSNYRVGPYGFLTDGKDVVANNGLRDQRKALEWVQKYISRFGGDPDHVVLGGASAGAASISLHLTADGGKDRGLFHAVAAESVSFATVLTVKESQYQYENFAIQLGCAGNVSLACLRSKSAYELQSLNSNMPYPGSRSSPIFMFNPVLDNDFISDLTYSAFREGNFIKVPAIYGDDTNGGTVFAPSDTSTLGQSNQFIKNQFPFISLEQLGSLNEFYPNPNQTSCPAIGCWWRQSSNVYGEMRYMCPGLFISNAIKRHGVDASYAYRWNVEDEDQMKAGLGVPHTVELNALFGPFNVQGDVPASYFPNAANGHAVPVIQGYWTSFIRSYDPNKYRCCGAAAWQPWSEQTRERLLFDTGGRTTMEPIDDGLRERCQYLERIGTRTRKRCD</sequence>
<keyword evidence="6" id="KW-1185">Reference proteome</keyword>
<dbReference type="Proteomes" id="UP001270362">
    <property type="component" value="Unassembled WGS sequence"/>
</dbReference>
<dbReference type="SUPFAM" id="SSF53474">
    <property type="entry name" value="alpha/beta-Hydrolases"/>
    <property type="match status" value="1"/>
</dbReference>
<reference evidence="5" key="1">
    <citation type="journal article" date="2023" name="Mol. Phylogenet. Evol.">
        <title>Genome-scale phylogeny and comparative genomics of the fungal order Sordariales.</title>
        <authorList>
            <person name="Hensen N."/>
            <person name="Bonometti L."/>
            <person name="Westerberg I."/>
            <person name="Brannstrom I.O."/>
            <person name="Guillou S."/>
            <person name="Cros-Aarteil S."/>
            <person name="Calhoun S."/>
            <person name="Haridas S."/>
            <person name="Kuo A."/>
            <person name="Mondo S."/>
            <person name="Pangilinan J."/>
            <person name="Riley R."/>
            <person name="LaButti K."/>
            <person name="Andreopoulos B."/>
            <person name="Lipzen A."/>
            <person name="Chen C."/>
            <person name="Yan M."/>
            <person name="Daum C."/>
            <person name="Ng V."/>
            <person name="Clum A."/>
            <person name="Steindorff A."/>
            <person name="Ohm R.A."/>
            <person name="Martin F."/>
            <person name="Silar P."/>
            <person name="Natvig D.O."/>
            <person name="Lalanne C."/>
            <person name="Gautier V."/>
            <person name="Ament-Velasquez S.L."/>
            <person name="Kruys A."/>
            <person name="Hutchinson M.I."/>
            <person name="Powell A.J."/>
            <person name="Barry K."/>
            <person name="Miller A.N."/>
            <person name="Grigoriev I.V."/>
            <person name="Debuchy R."/>
            <person name="Gladieux P."/>
            <person name="Hiltunen Thoren M."/>
            <person name="Johannesson H."/>
        </authorList>
    </citation>
    <scope>NUCLEOTIDE SEQUENCE</scope>
    <source>
        <strain evidence="5">CBS 314.62</strain>
    </source>
</reference>
<dbReference type="Gene3D" id="3.40.50.1820">
    <property type="entry name" value="alpha/beta hydrolase"/>
    <property type="match status" value="1"/>
</dbReference>
<gene>
    <name evidence="5" type="ORF">B0T22DRAFT_506801</name>
</gene>
<dbReference type="InterPro" id="IPR002018">
    <property type="entry name" value="CarbesteraseB"/>
</dbReference>
<dbReference type="InterPro" id="IPR029058">
    <property type="entry name" value="AB_hydrolase_fold"/>
</dbReference>
<dbReference type="Pfam" id="PF00135">
    <property type="entry name" value="COesterase"/>
    <property type="match status" value="1"/>
</dbReference>
<dbReference type="InterPro" id="IPR050309">
    <property type="entry name" value="Type-B_Carboxylest/Lipase"/>
</dbReference>
<reference evidence="5" key="2">
    <citation type="submission" date="2023-06" db="EMBL/GenBank/DDBJ databases">
        <authorList>
            <consortium name="Lawrence Berkeley National Laboratory"/>
            <person name="Haridas S."/>
            <person name="Hensen N."/>
            <person name="Bonometti L."/>
            <person name="Westerberg I."/>
            <person name="Brannstrom I.O."/>
            <person name="Guillou S."/>
            <person name="Cros-Aarteil S."/>
            <person name="Calhoun S."/>
            <person name="Kuo A."/>
            <person name="Mondo S."/>
            <person name="Pangilinan J."/>
            <person name="Riley R."/>
            <person name="Labutti K."/>
            <person name="Andreopoulos B."/>
            <person name="Lipzen A."/>
            <person name="Chen C."/>
            <person name="Yanf M."/>
            <person name="Daum C."/>
            <person name="Ng V."/>
            <person name="Clum A."/>
            <person name="Steindorff A."/>
            <person name="Ohm R."/>
            <person name="Martin F."/>
            <person name="Silar P."/>
            <person name="Natvig D."/>
            <person name="Lalanne C."/>
            <person name="Gautier V."/>
            <person name="Ament-Velasquez S.L."/>
            <person name="Kruys A."/>
            <person name="Hutchinson M.I."/>
            <person name="Powell A.J."/>
            <person name="Barry K."/>
            <person name="Miller A.N."/>
            <person name="Grigoriev I.V."/>
            <person name="Debuchy R."/>
            <person name="Gladieux P."/>
            <person name="Thoren M.H."/>
            <person name="Johannesson H."/>
        </authorList>
    </citation>
    <scope>NUCLEOTIDE SEQUENCE</scope>
    <source>
        <strain evidence="5">CBS 314.62</strain>
    </source>
</reference>
<evidence type="ECO:0000313" key="6">
    <source>
        <dbReference type="Proteomes" id="UP001270362"/>
    </source>
</evidence>
<dbReference type="PROSITE" id="PS00941">
    <property type="entry name" value="CARBOXYLESTERASE_B_2"/>
    <property type="match status" value="1"/>
</dbReference>
<dbReference type="InterPro" id="IPR019819">
    <property type="entry name" value="Carboxylesterase_B_CS"/>
</dbReference>
<organism evidence="5 6">
    <name type="scientific">Podospora appendiculata</name>
    <dbReference type="NCBI Taxonomy" id="314037"/>
    <lineage>
        <taxon>Eukaryota</taxon>
        <taxon>Fungi</taxon>
        <taxon>Dikarya</taxon>
        <taxon>Ascomycota</taxon>
        <taxon>Pezizomycotina</taxon>
        <taxon>Sordariomycetes</taxon>
        <taxon>Sordariomycetidae</taxon>
        <taxon>Sordariales</taxon>
        <taxon>Podosporaceae</taxon>
        <taxon>Podospora</taxon>
    </lineage>
</organism>
<keyword evidence="2 3" id="KW-0378">Hydrolase</keyword>
<keyword evidence="3" id="KW-0732">Signal</keyword>
<dbReference type="GO" id="GO:0016787">
    <property type="term" value="F:hydrolase activity"/>
    <property type="evidence" value="ECO:0007669"/>
    <property type="project" value="UniProtKB-KW"/>
</dbReference>
<evidence type="ECO:0000256" key="3">
    <source>
        <dbReference type="RuleBase" id="RU361235"/>
    </source>
</evidence>
<evidence type="ECO:0000256" key="1">
    <source>
        <dbReference type="ARBA" id="ARBA00005964"/>
    </source>
</evidence>
<feature type="domain" description="Carboxylesterase type B" evidence="4">
    <location>
        <begin position="25"/>
        <end position="511"/>
    </location>
</feature>
<proteinExistence type="inferred from homology"/>
<protein>
    <recommendedName>
        <fullName evidence="3">Carboxylic ester hydrolase</fullName>
        <ecNumber evidence="3">3.1.1.-</ecNumber>
    </recommendedName>
</protein>
<evidence type="ECO:0000259" key="4">
    <source>
        <dbReference type="Pfam" id="PF00135"/>
    </source>
</evidence>
<comment type="caution">
    <text evidence="5">The sequence shown here is derived from an EMBL/GenBank/DDBJ whole genome shotgun (WGS) entry which is preliminary data.</text>
</comment>
<feature type="signal peptide" evidence="3">
    <location>
        <begin position="1"/>
        <end position="23"/>
    </location>
</feature>
<evidence type="ECO:0000313" key="5">
    <source>
        <dbReference type="EMBL" id="KAK3694395.1"/>
    </source>
</evidence>
<evidence type="ECO:0000256" key="2">
    <source>
        <dbReference type="ARBA" id="ARBA00022801"/>
    </source>
</evidence>
<accession>A0AAE0XJF4</accession>
<dbReference type="PANTHER" id="PTHR11559">
    <property type="entry name" value="CARBOXYLESTERASE"/>
    <property type="match status" value="1"/>
</dbReference>
<feature type="chain" id="PRO_5041776086" description="Carboxylic ester hydrolase" evidence="3">
    <location>
        <begin position="24"/>
        <end position="541"/>
    </location>
</feature>
<comment type="similarity">
    <text evidence="1 3">Belongs to the type-B carboxylesterase/lipase family.</text>
</comment>
<dbReference type="EMBL" id="JAULSO010000001">
    <property type="protein sequence ID" value="KAK3694395.1"/>
    <property type="molecule type" value="Genomic_DNA"/>
</dbReference>
<dbReference type="EC" id="3.1.1.-" evidence="3"/>
<name>A0AAE0XJF4_9PEZI</name>
<dbReference type="PROSITE" id="PS00122">
    <property type="entry name" value="CARBOXYLESTERASE_B_1"/>
    <property type="match status" value="1"/>
</dbReference>